<evidence type="ECO:0000256" key="6">
    <source>
        <dbReference type="ARBA" id="ARBA00023128"/>
    </source>
</evidence>
<dbReference type="SUPFAM" id="SSF54236">
    <property type="entry name" value="Ubiquitin-like"/>
    <property type="match status" value="2"/>
</dbReference>
<dbReference type="GO" id="GO:0016020">
    <property type="term" value="C:membrane"/>
    <property type="evidence" value="ECO:0007669"/>
    <property type="project" value="UniProtKB-SubCell"/>
</dbReference>
<sequence length="1386" mass="153763">MESLYKKFTRKRQRDDEAAQLPESIDQDDIPIPHDFEIDPFGLFILSPSPEIYQPPADVDVDIIAVHGLNGSAKKTWTNSTTGNCWLEDLLPESIPRCRVMTFGYDSKLAFSKSRSGVEAFAQDLLNRLRVVRSSPEARNRPLMFIAHSLGGIVVKKALIMAHNGSAVYGPILKATTGIVFLGTPHRGSDLASWGFLLSNLVSITSIGKNIRKELLRSLSKDSDTLAEISRQFLQRAKSLKIMSFIEQQVESPLTTLVVPEYSAIMGLPNETVLPMNAHHRGLTRFSRKTDQNYILVEAAIREVIYGSLDKYANESNGSFKAAVESATKSSPSTTDSSIPMPSPRLSRSSTTGYPLTFRCKSSAGGLPTLEGLPSTATSKSVLESHIHHRTCNKRPNSSMTNLENQSLSSSNKPVETVTLQISGLRRRLDPESYKERDISHVVKIPGNVEVSRLYSWLEKEVNGIKRVTSFKFKGQKGDIGLKWEDIFTTPVEVTSGQPSYNKQRGLRINTDQSIASFMSKAFPHPITAKLHSSSQQGNSTFNKVSGSVLRVGQDDAPDLVVSFMRTVRVPESDKEYDLPPGLGRFPLFNITPFSHILPLSMVAKGGFFLPMYQMEALWIHFHTEGQKKFAIRPYVGGINGLSGESSEGGMASILRQMNPVTRKQDYIVLPEQLWLDGIATAPGVINQFVATEMAPPQREKSQESRDDGSSKNRDASSDPSIHSDTPEGASIEWQLTGRDEVGGLQLQIIPAFEPDQIHAGSDRNVYMKSRGDISAITPTASIEHVFDVLSTPAELNLKVGQTIHVKDLKAVAQSRPKVVSDLLDEVPLKLTHQSVVELDAVVCHCFEWVFVIKLLGSLKPPISLHFDDEDPFDCILEIVAKELQTSTGCLAIEYSAANHVQGWIPISSWLALTWLPRLTGEGYTRAGRCEFTFIPNRIVKHHRICRVVCDNTVESPYKTLLPVLLAIGEDATVDQLRDVIHNTTGVSTAEYQIQRDSATSPAIDDSERVFTKDDVATSWTGQVPQYLLTQDKRRSISQSSGSSLLPRLSFDPFFNLLPPPYIEFRVHVISSTEAPVKMLCRPSNQVYKIMMAYEDKTGIPMHERYLRFDGGRLQPSSTLSDYDIFMDTALECCPFVVGGGGPSVRLYYNGKEWDELFSNGDSIAELKIILMGKTGIAVREQILRCEGKFVQDNEDLGRYQDNLLTLTAHETTAPTTLGLGAGGKIQQRIERDTNDPRIWDLSSSRIINVQFLDARSFRLVTGHAPPETPITADMYAQMGLSFFKLWSDEQRAVNNISGDWGSVVGVAEAVRRKAKKGKGLSSTDVTTKDEEEWGLLHTGAWSLLKRGGRMMQRAAGDRDFEYPVVVLNVDSTVPDFISIVKEEEN</sequence>
<dbReference type="PANTHER" id="PTHR48182:SF2">
    <property type="entry name" value="PROTEIN SERAC1"/>
    <property type="match status" value="1"/>
</dbReference>
<proteinExistence type="inferred from homology"/>
<dbReference type="Gene3D" id="3.40.50.1820">
    <property type="entry name" value="alpha/beta hydrolase"/>
    <property type="match status" value="1"/>
</dbReference>
<dbReference type="EMBL" id="JH650990">
    <property type="protein sequence ID" value="EXA32953.1"/>
    <property type="molecule type" value="Genomic_DNA"/>
</dbReference>
<feature type="region of interest" description="Disordered" evidence="8">
    <location>
        <begin position="389"/>
        <end position="415"/>
    </location>
</feature>
<feature type="compositionally biased region" description="Basic and acidic residues" evidence="8">
    <location>
        <begin position="698"/>
        <end position="717"/>
    </location>
</feature>
<accession>W9NJM6</accession>
<feature type="region of interest" description="Disordered" evidence="8">
    <location>
        <begin position="694"/>
        <end position="729"/>
    </location>
</feature>
<dbReference type="InterPro" id="IPR022617">
    <property type="entry name" value="Rad60/SUMO-like_dom"/>
</dbReference>
<dbReference type="InterPro" id="IPR007751">
    <property type="entry name" value="DUF676_lipase-like"/>
</dbReference>
<dbReference type="CDD" id="cd17039">
    <property type="entry name" value="Ubl_ubiquitin_like"/>
    <property type="match status" value="1"/>
</dbReference>
<dbReference type="OrthoDB" id="1658288at2759"/>
<keyword evidence="5" id="KW-0256">Endoplasmic reticulum</keyword>
<evidence type="ECO:0000256" key="8">
    <source>
        <dbReference type="SAM" id="MobiDB-lite"/>
    </source>
</evidence>
<dbReference type="PANTHER" id="PTHR48182">
    <property type="entry name" value="PROTEIN SERAC1"/>
    <property type="match status" value="1"/>
</dbReference>
<dbReference type="Gene3D" id="3.10.20.90">
    <property type="entry name" value="Phosphatidylinositol 3-kinase Catalytic Subunit, Chain A, domain 1"/>
    <property type="match status" value="1"/>
</dbReference>
<evidence type="ECO:0000256" key="7">
    <source>
        <dbReference type="ARBA" id="ARBA00023136"/>
    </source>
</evidence>
<evidence type="ECO:0000256" key="5">
    <source>
        <dbReference type="ARBA" id="ARBA00022824"/>
    </source>
</evidence>
<feature type="domain" description="Ubiquitin-like" evidence="9">
    <location>
        <begin position="1063"/>
        <end position="1125"/>
    </location>
</feature>
<dbReference type="InterPro" id="IPR029058">
    <property type="entry name" value="AB_hydrolase_fold"/>
</dbReference>
<dbReference type="Pfam" id="PF11976">
    <property type="entry name" value="Rad60-SLD"/>
    <property type="match status" value="1"/>
</dbReference>
<gene>
    <name evidence="10" type="ORF">FOVG_15926</name>
</gene>
<feature type="compositionally biased region" description="Polar residues" evidence="8">
    <location>
        <begin position="394"/>
        <end position="415"/>
    </location>
</feature>
<comment type="subcellular location">
    <subcellularLocation>
        <location evidence="2">Endoplasmic reticulum</location>
    </subcellularLocation>
    <subcellularLocation>
        <location evidence="3">Membrane</location>
    </subcellularLocation>
    <subcellularLocation>
        <location evidence="1">Mitochondrion</location>
    </subcellularLocation>
</comment>
<dbReference type="SUPFAM" id="SSF53474">
    <property type="entry name" value="alpha/beta-Hydrolases"/>
    <property type="match status" value="1"/>
</dbReference>
<feature type="compositionally biased region" description="Polar residues" evidence="8">
    <location>
        <begin position="327"/>
        <end position="353"/>
    </location>
</feature>
<keyword evidence="7" id="KW-0472">Membrane</keyword>
<evidence type="ECO:0000256" key="4">
    <source>
        <dbReference type="ARBA" id="ARBA00007920"/>
    </source>
</evidence>
<feature type="region of interest" description="Disordered" evidence="8">
    <location>
        <begin position="324"/>
        <end position="353"/>
    </location>
</feature>
<reference evidence="10" key="2">
    <citation type="submission" date="2012-05" db="EMBL/GenBank/DDBJ databases">
        <title>Annotation of the Genome Sequence of Fusarium oxysporum HDV247.</title>
        <authorList>
            <consortium name="The Broad Institute Genomics Platform"/>
            <person name="Ma L.-J."/>
            <person name="Corby-Kistler H."/>
            <person name="Broz K."/>
            <person name="Gale L.R."/>
            <person name="Jonkers W."/>
            <person name="O'Donnell K."/>
            <person name="Ploetz R."/>
            <person name="Steinberg C."/>
            <person name="Schwartz D.C."/>
            <person name="VanEtten H."/>
            <person name="Zhou S."/>
            <person name="Young S.K."/>
            <person name="Zeng Q."/>
            <person name="Gargeya S."/>
            <person name="Fitzgerald M."/>
            <person name="Abouelleil A."/>
            <person name="Alvarado L."/>
            <person name="Chapman S.B."/>
            <person name="Gainer-Dewar J."/>
            <person name="Goldberg J."/>
            <person name="Griggs A."/>
            <person name="Gujja S."/>
            <person name="Hansen M."/>
            <person name="Howarth C."/>
            <person name="Imamovic A."/>
            <person name="Ireland A."/>
            <person name="Larimer J."/>
            <person name="McCowan C."/>
            <person name="Murphy C."/>
            <person name="Pearson M."/>
            <person name="Poon T.W."/>
            <person name="Priest M."/>
            <person name="Roberts A."/>
            <person name="Saif S."/>
            <person name="Shea T."/>
            <person name="Sykes S."/>
            <person name="Wortman J."/>
            <person name="Nusbaum C."/>
            <person name="Birren B."/>
        </authorList>
    </citation>
    <scope>NUCLEOTIDE SEQUENCE</scope>
    <source>
        <strain evidence="10">HDV247</strain>
    </source>
</reference>
<evidence type="ECO:0000256" key="3">
    <source>
        <dbReference type="ARBA" id="ARBA00004370"/>
    </source>
</evidence>
<name>W9NJM6_FUSOX</name>
<reference evidence="10" key="1">
    <citation type="submission" date="2011-10" db="EMBL/GenBank/DDBJ databases">
        <title>The Genome Sequence of Fusarium oxysporum HDV247.</title>
        <authorList>
            <consortium name="The Broad Institute Genome Sequencing Platform"/>
            <person name="Ma L.-J."/>
            <person name="Gale L.R."/>
            <person name="Schwartz D.C."/>
            <person name="Zhou S."/>
            <person name="Corby-Kistler H."/>
            <person name="Young S.K."/>
            <person name="Zeng Q."/>
            <person name="Gargeya S."/>
            <person name="Fitzgerald M."/>
            <person name="Haas B."/>
            <person name="Abouelleil A."/>
            <person name="Alvarado L."/>
            <person name="Arachchi H.M."/>
            <person name="Berlin A."/>
            <person name="Brown A."/>
            <person name="Chapman S.B."/>
            <person name="Chen Z."/>
            <person name="Dunbar C."/>
            <person name="Freedman E."/>
            <person name="Gearin G."/>
            <person name="Goldberg J."/>
            <person name="Griggs A."/>
            <person name="Gujja S."/>
            <person name="Heiman D."/>
            <person name="Howarth C."/>
            <person name="Larson L."/>
            <person name="Lui A."/>
            <person name="MacDonald P.J.P."/>
            <person name="Montmayeur A."/>
            <person name="Murphy C."/>
            <person name="Neiman D."/>
            <person name="Pearson M."/>
            <person name="Priest M."/>
            <person name="Roberts A."/>
            <person name="Saif S."/>
            <person name="Shea T."/>
            <person name="Shenoy N."/>
            <person name="Sisk P."/>
            <person name="Stolte C."/>
            <person name="Sykes S."/>
            <person name="Wortman J."/>
            <person name="Nusbaum C."/>
            <person name="Birren B."/>
        </authorList>
    </citation>
    <scope>NUCLEOTIDE SEQUENCE [LARGE SCALE GENOMIC DNA]</scope>
    <source>
        <strain evidence="10">HDV247</strain>
    </source>
</reference>
<dbReference type="GO" id="GO:0005783">
    <property type="term" value="C:endoplasmic reticulum"/>
    <property type="evidence" value="ECO:0007669"/>
    <property type="project" value="UniProtKB-SubCell"/>
</dbReference>
<keyword evidence="6" id="KW-0496">Mitochondrion</keyword>
<dbReference type="CDD" id="cd01763">
    <property type="entry name" value="Ubl_SUMO_like"/>
    <property type="match status" value="1"/>
</dbReference>
<evidence type="ECO:0000256" key="2">
    <source>
        <dbReference type="ARBA" id="ARBA00004240"/>
    </source>
</evidence>
<protein>
    <recommendedName>
        <fullName evidence="9">Ubiquitin-like domain-containing protein</fullName>
    </recommendedName>
</protein>
<dbReference type="Pfam" id="PF05057">
    <property type="entry name" value="DUF676"/>
    <property type="match status" value="1"/>
</dbReference>
<dbReference type="InterPro" id="IPR029071">
    <property type="entry name" value="Ubiquitin-like_domsf"/>
</dbReference>
<dbReference type="InterPro" id="IPR052374">
    <property type="entry name" value="SERAC1"/>
</dbReference>
<organism evidence="10">
    <name type="scientific">Fusarium oxysporum f. sp. pisi HDV247</name>
    <dbReference type="NCBI Taxonomy" id="1080344"/>
    <lineage>
        <taxon>Eukaryota</taxon>
        <taxon>Fungi</taxon>
        <taxon>Dikarya</taxon>
        <taxon>Ascomycota</taxon>
        <taxon>Pezizomycotina</taxon>
        <taxon>Sordariomycetes</taxon>
        <taxon>Hypocreomycetidae</taxon>
        <taxon>Hypocreales</taxon>
        <taxon>Nectriaceae</taxon>
        <taxon>Fusarium</taxon>
        <taxon>Fusarium oxysporum species complex</taxon>
    </lineage>
</organism>
<feature type="region of interest" description="Disordered" evidence="8">
    <location>
        <begin position="1"/>
        <end position="30"/>
    </location>
</feature>
<evidence type="ECO:0000313" key="10">
    <source>
        <dbReference type="EMBL" id="EXA32953.1"/>
    </source>
</evidence>
<evidence type="ECO:0000259" key="9">
    <source>
        <dbReference type="PROSITE" id="PS50053"/>
    </source>
</evidence>
<dbReference type="InterPro" id="IPR000626">
    <property type="entry name" value="Ubiquitin-like_dom"/>
</dbReference>
<dbReference type="GO" id="GO:0005739">
    <property type="term" value="C:mitochondrion"/>
    <property type="evidence" value="ECO:0007669"/>
    <property type="project" value="UniProtKB-SubCell"/>
</dbReference>
<dbReference type="Proteomes" id="UP000030751">
    <property type="component" value="Unassembled WGS sequence"/>
</dbReference>
<dbReference type="HOGENOM" id="CLU_266185_0_0_1"/>
<evidence type="ECO:0000256" key="1">
    <source>
        <dbReference type="ARBA" id="ARBA00004173"/>
    </source>
</evidence>
<comment type="similarity">
    <text evidence="4">Belongs to the putative lipase ROG1 family.</text>
</comment>
<dbReference type="PROSITE" id="PS50053">
    <property type="entry name" value="UBIQUITIN_2"/>
    <property type="match status" value="1"/>
</dbReference>